<dbReference type="EMBL" id="RPFW01000005">
    <property type="protein sequence ID" value="TVZ02476.1"/>
    <property type="molecule type" value="Genomic_DNA"/>
</dbReference>
<sequence length="281" mass="29519">MTGRVQGKVALITGGGRGQGRSHALKLAAEGADIVAFDLCHDLKSVAYELATPDDLNQTVAEVEALDRRALGIQGDVRDLSALTEAVSRTIDTFGRLDIVCANAGIASFTPGLGMEGWAEVAGTNLVGVMNTLHATLPAMSAGGSAIVTGSFAAMIKGGVGGEPGGLAYSYAKRQLVDYVKWVAAAAALQGIRVNGIHPTNCNTRLLHNDGVYARFRPDLENPTRDDVLPAFATLQLMPNVPYIEPEDISNAVVFLASDEARYITGEFISVDAGAHLKLLE</sequence>
<dbReference type="SUPFAM" id="SSF51735">
    <property type="entry name" value="NAD(P)-binding Rossmann-fold domains"/>
    <property type="match status" value="1"/>
</dbReference>
<reference evidence="4 5" key="1">
    <citation type="submission" date="2018-11" db="EMBL/GenBank/DDBJ databases">
        <title>Trebonia kvetii gen.nov., sp.nov., a novel acidophilic actinobacterium, and proposal of the new actinobacterial family Treboniaceae fam. nov.</title>
        <authorList>
            <person name="Rapoport D."/>
            <person name="Sagova-Mareckova M."/>
            <person name="Sedlacek I."/>
            <person name="Provaznik J."/>
            <person name="Kralova S."/>
            <person name="Pavlinic D."/>
            <person name="Benes V."/>
            <person name="Kopecky J."/>
        </authorList>
    </citation>
    <scope>NUCLEOTIDE SEQUENCE [LARGE SCALE GENOMIC DNA]</scope>
    <source>
        <strain evidence="4 5">15Tr583</strain>
    </source>
</reference>
<evidence type="ECO:0000256" key="2">
    <source>
        <dbReference type="ARBA" id="ARBA00023002"/>
    </source>
</evidence>
<dbReference type="InterPro" id="IPR023985">
    <property type="entry name" value="SDR_subfam_1"/>
</dbReference>
<dbReference type="RefSeq" id="WP_145857521.1">
    <property type="nucleotide sequence ID" value="NZ_RPFW01000005.1"/>
</dbReference>
<dbReference type="FunFam" id="3.40.50.720:FF:000084">
    <property type="entry name" value="Short-chain dehydrogenase reductase"/>
    <property type="match status" value="1"/>
</dbReference>
<comment type="similarity">
    <text evidence="1">Belongs to the short-chain dehydrogenases/reductases (SDR) family.</text>
</comment>
<evidence type="ECO:0000256" key="1">
    <source>
        <dbReference type="ARBA" id="ARBA00006484"/>
    </source>
</evidence>
<dbReference type="AlphaFoldDB" id="A0A6P2BW60"/>
<gene>
    <name evidence="4" type="ORF">EAS64_27155</name>
</gene>
<evidence type="ECO:0000256" key="3">
    <source>
        <dbReference type="ARBA" id="ARBA00023027"/>
    </source>
</evidence>
<dbReference type="InterPro" id="IPR002347">
    <property type="entry name" value="SDR_fam"/>
</dbReference>
<dbReference type="CDD" id="cd05233">
    <property type="entry name" value="SDR_c"/>
    <property type="match status" value="1"/>
</dbReference>
<keyword evidence="5" id="KW-1185">Reference proteome</keyword>
<accession>A0A6P2BW60</accession>
<name>A0A6P2BW60_9ACTN</name>
<dbReference type="PRINTS" id="PR00081">
    <property type="entry name" value="GDHRDH"/>
</dbReference>
<dbReference type="NCBIfam" id="TIGR03971">
    <property type="entry name" value="SDR_subfam_1"/>
    <property type="match status" value="1"/>
</dbReference>
<comment type="caution">
    <text evidence="4">The sequence shown here is derived from an EMBL/GenBank/DDBJ whole genome shotgun (WGS) entry which is preliminary data.</text>
</comment>
<dbReference type="OrthoDB" id="5173603at2"/>
<dbReference type="PANTHER" id="PTHR42760">
    <property type="entry name" value="SHORT-CHAIN DEHYDROGENASES/REDUCTASES FAMILY MEMBER"/>
    <property type="match status" value="1"/>
</dbReference>
<keyword evidence="3" id="KW-0520">NAD</keyword>
<keyword evidence="2" id="KW-0560">Oxidoreductase</keyword>
<organism evidence="4 5">
    <name type="scientific">Trebonia kvetii</name>
    <dbReference type="NCBI Taxonomy" id="2480626"/>
    <lineage>
        <taxon>Bacteria</taxon>
        <taxon>Bacillati</taxon>
        <taxon>Actinomycetota</taxon>
        <taxon>Actinomycetes</taxon>
        <taxon>Streptosporangiales</taxon>
        <taxon>Treboniaceae</taxon>
        <taxon>Trebonia</taxon>
    </lineage>
</organism>
<dbReference type="PANTHER" id="PTHR42760:SF133">
    <property type="entry name" value="3-OXOACYL-[ACYL-CARRIER-PROTEIN] REDUCTASE"/>
    <property type="match status" value="1"/>
</dbReference>
<evidence type="ECO:0000313" key="4">
    <source>
        <dbReference type="EMBL" id="TVZ02476.1"/>
    </source>
</evidence>
<proteinExistence type="inferred from homology"/>
<evidence type="ECO:0000313" key="5">
    <source>
        <dbReference type="Proteomes" id="UP000460272"/>
    </source>
</evidence>
<dbReference type="Gene3D" id="3.40.50.720">
    <property type="entry name" value="NAD(P)-binding Rossmann-like Domain"/>
    <property type="match status" value="1"/>
</dbReference>
<dbReference type="Proteomes" id="UP000460272">
    <property type="component" value="Unassembled WGS sequence"/>
</dbReference>
<protein>
    <submittedName>
        <fullName evidence="4">NAD(P)-dependent oxidoreductase</fullName>
    </submittedName>
</protein>
<dbReference type="GO" id="GO:0016616">
    <property type="term" value="F:oxidoreductase activity, acting on the CH-OH group of donors, NAD or NADP as acceptor"/>
    <property type="evidence" value="ECO:0007669"/>
    <property type="project" value="TreeGrafter"/>
</dbReference>
<dbReference type="InterPro" id="IPR036291">
    <property type="entry name" value="NAD(P)-bd_dom_sf"/>
</dbReference>
<dbReference type="Pfam" id="PF13561">
    <property type="entry name" value="adh_short_C2"/>
    <property type="match status" value="1"/>
</dbReference>